<proteinExistence type="predicted"/>
<reference evidence="1 2" key="1">
    <citation type="submission" date="2019-03" db="EMBL/GenBank/DDBJ databases">
        <title>First draft genome of Liparis tanakae, snailfish: a comprehensive survey of snailfish specific genes.</title>
        <authorList>
            <person name="Kim W."/>
            <person name="Song I."/>
            <person name="Jeong J.-H."/>
            <person name="Kim D."/>
            <person name="Kim S."/>
            <person name="Ryu S."/>
            <person name="Song J.Y."/>
            <person name="Lee S.K."/>
        </authorList>
    </citation>
    <scope>NUCLEOTIDE SEQUENCE [LARGE SCALE GENOMIC DNA]</scope>
    <source>
        <tissue evidence="1">Muscle</tissue>
    </source>
</reference>
<evidence type="ECO:0000313" key="2">
    <source>
        <dbReference type="Proteomes" id="UP000314294"/>
    </source>
</evidence>
<dbReference type="Proteomes" id="UP000314294">
    <property type="component" value="Unassembled WGS sequence"/>
</dbReference>
<sequence length="85" mass="9475">MRNAPSGFPVSSSSASVRFRSPTNQLFSSQWGRFSSSSLTNCMRSGFRLFIFLSVSRLSMACVFRSCSSRTLLSWISPSRDLSFS</sequence>
<comment type="caution">
    <text evidence="1">The sequence shown here is derived from an EMBL/GenBank/DDBJ whole genome shotgun (WGS) entry which is preliminary data.</text>
</comment>
<name>A0A4Z2ICC1_9TELE</name>
<dbReference type="EMBL" id="SRLO01000111">
    <property type="protein sequence ID" value="TNN74713.1"/>
    <property type="molecule type" value="Genomic_DNA"/>
</dbReference>
<evidence type="ECO:0000313" key="1">
    <source>
        <dbReference type="EMBL" id="TNN74713.1"/>
    </source>
</evidence>
<protein>
    <submittedName>
        <fullName evidence="1">Uncharacterized protein</fullName>
    </submittedName>
</protein>
<gene>
    <name evidence="1" type="ORF">EYF80_015031</name>
</gene>
<keyword evidence="2" id="KW-1185">Reference proteome</keyword>
<accession>A0A4Z2ICC1</accession>
<dbReference type="AlphaFoldDB" id="A0A4Z2ICC1"/>
<organism evidence="1 2">
    <name type="scientific">Liparis tanakae</name>
    <name type="common">Tanaka's snailfish</name>
    <dbReference type="NCBI Taxonomy" id="230148"/>
    <lineage>
        <taxon>Eukaryota</taxon>
        <taxon>Metazoa</taxon>
        <taxon>Chordata</taxon>
        <taxon>Craniata</taxon>
        <taxon>Vertebrata</taxon>
        <taxon>Euteleostomi</taxon>
        <taxon>Actinopterygii</taxon>
        <taxon>Neopterygii</taxon>
        <taxon>Teleostei</taxon>
        <taxon>Neoteleostei</taxon>
        <taxon>Acanthomorphata</taxon>
        <taxon>Eupercaria</taxon>
        <taxon>Perciformes</taxon>
        <taxon>Cottioidei</taxon>
        <taxon>Cottales</taxon>
        <taxon>Liparidae</taxon>
        <taxon>Liparis</taxon>
    </lineage>
</organism>